<sequence>MTKGNNDTIASWELSNTRALAIRTLERVQNGAYSNLQLNQMIKQSKLEGRDVTLLTTIVYGVIQRRMTLEFWLKPFVKDPNKLDPWVRELLYTAIFQLAFLDKVPKHAIFDETITIAKRRGHDGVRKFVTGVLHAIDRQGLAEFETIADPIERLSIETSLPQWLIKQLEQELGFEKMEKIARSVNDAPAQSARVNLAVTTVSAAIERLIEEGFTVERSKVAPEALILHGGHVASSESFQDGWVTLQDESAMLMAPSLQIQPADQVLDAAAAPGGKTTQIATYLDTTLGGKVTALDIHDHKVALINQNAERLHVADRIEALKLDARKVDEQFADQTFDRVLVDAPCSGFGLLRRKPEIRYGKTMADSMSLQKVQTAILDAVADKLKVGGRLVYGTCTILRIENEDVIDQFLAKHTEFKLVPTYTEFGLNASDDRGMVHMFPDDFASDGFFIATLEKQA</sequence>
<feature type="binding site" evidence="14">
    <location>
        <position position="295"/>
    </location>
    <ligand>
        <name>S-adenosyl-L-methionine</name>
        <dbReference type="ChEBI" id="CHEBI:59789"/>
    </ligand>
</feature>
<feature type="binding site" evidence="14">
    <location>
        <position position="323"/>
    </location>
    <ligand>
        <name>S-adenosyl-L-methionine</name>
        <dbReference type="ChEBI" id="CHEBI:59789"/>
    </ligand>
</feature>
<evidence type="ECO:0000256" key="6">
    <source>
        <dbReference type="ARBA" id="ARBA00022552"/>
    </source>
</evidence>
<keyword evidence="5" id="KW-0963">Cytoplasm</keyword>
<comment type="similarity">
    <text evidence="3 14">Belongs to the class I-like SAM-binding methyltransferase superfamily. RsmB/NOP family.</text>
</comment>
<dbReference type="Pfam" id="PF01189">
    <property type="entry name" value="Methyltr_RsmB-F"/>
    <property type="match status" value="1"/>
</dbReference>
<evidence type="ECO:0000256" key="5">
    <source>
        <dbReference type="ARBA" id="ARBA00022490"/>
    </source>
</evidence>
<dbReference type="PROSITE" id="PS51686">
    <property type="entry name" value="SAM_MT_RSMB_NOP"/>
    <property type="match status" value="1"/>
</dbReference>
<keyword evidence="6" id="KW-0698">rRNA processing</keyword>
<name>A0A6C2CAN5_9LACO</name>
<evidence type="ECO:0000256" key="8">
    <source>
        <dbReference type="ARBA" id="ARBA00022679"/>
    </source>
</evidence>
<dbReference type="InterPro" id="IPR049560">
    <property type="entry name" value="MeTrfase_RsmB-F_NOP2_cat"/>
</dbReference>
<keyword evidence="10 14" id="KW-0694">RNA-binding</keyword>
<dbReference type="InterPro" id="IPR035926">
    <property type="entry name" value="NusB-like_sf"/>
</dbReference>
<accession>A0A6C2CAN5</accession>
<dbReference type="FunFam" id="3.40.50.150:FF:000022">
    <property type="entry name" value="Ribosomal RNA small subunit methyltransferase B"/>
    <property type="match status" value="1"/>
</dbReference>
<dbReference type="FunFam" id="1.10.940.10:FF:000006">
    <property type="entry name" value="16S rRNA (Cytosine(967)-C(5))-methyltransferase RsmB"/>
    <property type="match status" value="1"/>
</dbReference>
<comment type="caution">
    <text evidence="16">The sequence shown here is derived from an EMBL/GenBank/DDBJ whole genome shotgun (WGS) entry which is preliminary data.</text>
</comment>
<dbReference type="GO" id="GO:0005737">
    <property type="term" value="C:cytoplasm"/>
    <property type="evidence" value="ECO:0007669"/>
    <property type="project" value="UniProtKB-SubCell"/>
</dbReference>
<feature type="domain" description="SAM-dependent MTase RsmB/NOP-type" evidence="15">
    <location>
        <begin position="180"/>
        <end position="456"/>
    </location>
</feature>
<dbReference type="GO" id="GO:0008649">
    <property type="term" value="F:rRNA methyltransferase activity"/>
    <property type="evidence" value="ECO:0007669"/>
    <property type="project" value="InterPro"/>
</dbReference>
<evidence type="ECO:0000259" key="15">
    <source>
        <dbReference type="PROSITE" id="PS51686"/>
    </source>
</evidence>
<dbReference type="RefSeq" id="WP_148622187.1">
    <property type="nucleotide sequence ID" value="NZ_SDGZ01000010.1"/>
</dbReference>
<comment type="function">
    <text evidence="1">Specifically methylates the cytosine at position 967 (m5C967) of 16S rRNA.</text>
</comment>
<dbReference type="InterPro" id="IPR001678">
    <property type="entry name" value="MeTrfase_RsmB-F_NOP2_dom"/>
</dbReference>
<keyword evidence="8 14" id="KW-0808">Transferase</keyword>
<dbReference type="InterPro" id="IPR029063">
    <property type="entry name" value="SAM-dependent_MTases_sf"/>
</dbReference>
<dbReference type="PANTHER" id="PTHR22807:SF53">
    <property type="entry name" value="RIBOSOMAL RNA SMALL SUBUNIT METHYLTRANSFERASE B-RELATED"/>
    <property type="match status" value="1"/>
</dbReference>
<dbReference type="EC" id="2.1.1.176" evidence="4"/>
<dbReference type="Proteomes" id="UP000371977">
    <property type="component" value="Unassembled WGS sequence"/>
</dbReference>
<evidence type="ECO:0000256" key="13">
    <source>
        <dbReference type="ARBA" id="ARBA00047283"/>
    </source>
</evidence>
<evidence type="ECO:0000256" key="1">
    <source>
        <dbReference type="ARBA" id="ARBA00002724"/>
    </source>
</evidence>
<evidence type="ECO:0000256" key="2">
    <source>
        <dbReference type="ARBA" id="ARBA00004496"/>
    </source>
</evidence>
<dbReference type="InterPro" id="IPR004573">
    <property type="entry name" value="rRNA_ssu_MeTfrase_B"/>
</dbReference>
<evidence type="ECO:0000256" key="4">
    <source>
        <dbReference type="ARBA" id="ARBA00012140"/>
    </source>
</evidence>
<evidence type="ECO:0000256" key="14">
    <source>
        <dbReference type="PROSITE-ProRule" id="PRU01023"/>
    </source>
</evidence>
<dbReference type="Pfam" id="PF01029">
    <property type="entry name" value="NusB"/>
    <property type="match status" value="1"/>
</dbReference>
<protein>
    <recommendedName>
        <fullName evidence="4">16S rRNA (cytosine(967)-C(5))-methyltransferase</fullName>
        <ecNumber evidence="4">2.1.1.176</ecNumber>
    </recommendedName>
    <alternativeName>
        <fullName evidence="11">16S rRNA m5C967 methyltransferase</fullName>
    </alternativeName>
    <alternativeName>
        <fullName evidence="12">rRNA (cytosine-C(5)-)-methyltransferase RsmB</fullName>
    </alternativeName>
</protein>
<organism evidence="16 17">
    <name type="scientific">Weissella muntiaci</name>
    <dbReference type="NCBI Taxonomy" id="2508881"/>
    <lineage>
        <taxon>Bacteria</taxon>
        <taxon>Bacillati</taxon>
        <taxon>Bacillota</taxon>
        <taxon>Bacilli</taxon>
        <taxon>Lactobacillales</taxon>
        <taxon>Lactobacillaceae</taxon>
        <taxon>Weissella</taxon>
    </lineage>
</organism>
<comment type="subcellular location">
    <subcellularLocation>
        <location evidence="2">Cytoplasm</location>
    </subcellularLocation>
</comment>
<dbReference type="InterPro" id="IPR054728">
    <property type="entry name" value="RsmB-like_ferredoxin"/>
</dbReference>
<dbReference type="Pfam" id="PF22458">
    <property type="entry name" value="RsmF-B_ferredox"/>
    <property type="match status" value="1"/>
</dbReference>
<dbReference type="OrthoDB" id="9810297at2"/>
<dbReference type="Gene3D" id="3.30.70.1170">
    <property type="entry name" value="Sun protein, domain 3"/>
    <property type="match status" value="1"/>
</dbReference>
<feature type="binding site" evidence="14">
    <location>
        <position position="342"/>
    </location>
    <ligand>
        <name>S-adenosyl-L-methionine</name>
        <dbReference type="ChEBI" id="CHEBI:59789"/>
    </ligand>
</feature>
<evidence type="ECO:0000313" key="17">
    <source>
        <dbReference type="Proteomes" id="UP000371977"/>
    </source>
</evidence>
<gene>
    <name evidence="16" type="primary">rsmB</name>
    <name evidence="16" type="ORF">ESZ50_03375</name>
</gene>
<dbReference type="AlphaFoldDB" id="A0A6C2CAN5"/>
<evidence type="ECO:0000256" key="7">
    <source>
        <dbReference type="ARBA" id="ARBA00022603"/>
    </source>
</evidence>
<dbReference type="SUPFAM" id="SSF48013">
    <property type="entry name" value="NusB-like"/>
    <property type="match status" value="1"/>
</dbReference>
<evidence type="ECO:0000313" key="16">
    <source>
        <dbReference type="EMBL" id="TYC50105.1"/>
    </source>
</evidence>
<evidence type="ECO:0000256" key="3">
    <source>
        <dbReference type="ARBA" id="ARBA00007494"/>
    </source>
</evidence>
<dbReference type="CDD" id="cd02440">
    <property type="entry name" value="AdoMet_MTases"/>
    <property type="match status" value="1"/>
</dbReference>
<dbReference type="GO" id="GO:0003723">
    <property type="term" value="F:RNA binding"/>
    <property type="evidence" value="ECO:0007669"/>
    <property type="project" value="UniProtKB-UniRule"/>
</dbReference>
<reference evidence="16 17" key="1">
    <citation type="submission" date="2019-01" db="EMBL/GenBank/DDBJ databases">
        <title>Weissella sp. nov., a novel lactic acid bacterium isolated from animal feces.</title>
        <authorList>
            <person name="Wang L.-T."/>
        </authorList>
    </citation>
    <scope>NUCLEOTIDE SEQUENCE [LARGE SCALE GENOMIC DNA]</scope>
    <source>
        <strain evidence="16 17">8H-2</strain>
    </source>
</reference>
<feature type="active site" description="Nucleophile" evidence="14">
    <location>
        <position position="395"/>
    </location>
</feature>
<dbReference type="PROSITE" id="PS01153">
    <property type="entry name" value="NOL1_NOP2_SUN"/>
    <property type="match status" value="1"/>
</dbReference>
<dbReference type="GO" id="GO:0006355">
    <property type="term" value="P:regulation of DNA-templated transcription"/>
    <property type="evidence" value="ECO:0007669"/>
    <property type="project" value="InterPro"/>
</dbReference>
<feature type="binding site" evidence="14">
    <location>
        <begin position="269"/>
        <end position="275"/>
    </location>
    <ligand>
        <name>S-adenosyl-L-methionine</name>
        <dbReference type="ChEBI" id="CHEBI:59789"/>
    </ligand>
</feature>
<dbReference type="Gene3D" id="1.10.940.10">
    <property type="entry name" value="NusB-like"/>
    <property type="match status" value="1"/>
</dbReference>
<dbReference type="PRINTS" id="PR02008">
    <property type="entry name" value="RCMTFAMILY"/>
</dbReference>
<evidence type="ECO:0000256" key="9">
    <source>
        <dbReference type="ARBA" id="ARBA00022691"/>
    </source>
</evidence>
<dbReference type="SUPFAM" id="SSF53335">
    <property type="entry name" value="S-adenosyl-L-methionine-dependent methyltransferases"/>
    <property type="match status" value="1"/>
</dbReference>
<evidence type="ECO:0000256" key="10">
    <source>
        <dbReference type="ARBA" id="ARBA00022884"/>
    </source>
</evidence>
<dbReference type="EMBL" id="SDGZ01000010">
    <property type="protein sequence ID" value="TYC50105.1"/>
    <property type="molecule type" value="Genomic_DNA"/>
</dbReference>
<dbReference type="Gene3D" id="3.40.50.150">
    <property type="entry name" value="Vaccinia Virus protein VP39"/>
    <property type="match status" value="1"/>
</dbReference>
<evidence type="ECO:0000256" key="12">
    <source>
        <dbReference type="ARBA" id="ARBA00031088"/>
    </source>
</evidence>
<keyword evidence="9 14" id="KW-0949">S-adenosyl-L-methionine</keyword>
<keyword evidence="17" id="KW-1185">Reference proteome</keyword>
<dbReference type="InterPro" id="IPR023267">
    <property type="entry name" value="RCMT"/>
</dbReference>
<keyword evidence="7 14" id="KW-0489">Methyltransferase</keyword>
<comment type="catalytic activity">
    <reaction evidence="13">
        <text>cytidine(967) in 16S rRNA + S-adenosyl-L-methionine = 5-methylcytidine(967) in 16S rRNA + S-adenosyl-L-homocysteine + H(+)</text>
        <dbReference type="Rhea" id="RHEA:42748"/>
        <dbReference type="Rhea" id="RHEA-COMP:10219"/>
        <dbReference type="Rhea" id="RHEA-COMP:10220"/>
        <dbReference type="ChEBI" id="CHEBI:15378"/>
        <dbReference type="ChEBI" id="CHEBI:57856"/>
        <dbReference type="ChEBI" id="CHEBI:59789"/>
        <dbReference type="ChEBI" id="CHEBI:74483"/>
        <dbReference type="ChEBI" id="CHEBI:82748"/>
        <dbReference type="EC" id="2.1.1.176"/>
    </reaction>
</comment>
<dbReference type="NCBIfam" id="TIGR00563">
    <property type="entry name" value="rsmB"/>
    <property type="match status" value="1"/>
</dbReference>
<dbReference type="NCBIfam" id="NF011494">
    <property type="entry name" value="PRK14902.1"/>
    <property type="match status" value="1"/>
</dbReference>
<dbReference type="InterPro" id="IPR006027">
    <property type="entry name" value="NusB_RsmB_TIM44"/>
</dbReference>
<dbReference type="InterPro" id="IPR018314">
    <property type="entry name" value="RsmB/NOL1/NOP2-like_CS"/>
</dbReference>
<evidence type="ECO:0000256" key="11">
    <source>
        <dbReference type="ARBA" id="ARBA00030399"/>
    </source>
</evidence>
<dbReference type="PANTHER" id="PTHR22807">
    <property type="entry name" value="NOP2 YEAST -RELATED NOL1/NOP2/FMU SUN DOMAIN-CONTAINING"/>
    <property type="match status" value="1"/>
</dbReference>
<proteinExistence type="inferred from homology"/>